<evidence type="ECO:0000313" key="4">
    <source>
        <dbReference type="Proteomes" id="UP000321514"/>
    </source>
</evidence>
<dbReference type="EMBL" id="BJXR01000010">
    <property type="protein sequence ID" value="GEN05569.1"/>
    <property type="molecule type" value="Genomic_DNA"/>
</dbReference>
<dbReference type="SUPFAM" id="SSF63829">
    <property type="entry name" value="Calcium-dependent phosphotriesterase"/>
    <property type="match status" value="1"/>
</dbReference>
<evidence type="ECO:0000313" key="2">
    <source>
        <dbReference type="EMBL" id="SET03015.1"/>
    </source>
</evidence>
<evidence type="ECO:0000313" key="3">
    <source>
        <dbReference type="Proteomes" id="UP000183760"/>
    </source>
</evidence>
<dbReference type="OrthoDB" id="8093255at2"/>
<reference evidence="1 4" key="2">
    <citation type="submission" date="2019-07" db="EMBL/GenBank/DDBJ databases">
        <title>Whole genome shotgun sequence of Myxococcus fulvus NBRC 100333.</title>
        <authorList>
            <person name="Hosoyama A."/>
            <person name="Uohara A."/>
            <person name="Ohji S."/>
            <person name="Ichikawa N."/>
        </authorList>
    </citation>
    <scope>NUCLEOTIDE SEQUENCE [LARGE SCALE GENOMIC DNA]</scope>
    <source>
        <strain evidence="1 4">NBRC 100333</strain>
    </source>
</reference>
<protein>
    <submittedName>
        <fullName evidence="1">Uncharacterized protein</fullName>
    </submittedName>
</protein>
<organism evidence="1 4">
    <name type="scientific">Myxococcus fulvus</name>
    <dbReference type="NCBI Taxonomy" id="33"/>
    <lineage>
        <taxon>Bacteria</taxon>
        <taxon>Pseudomonadati</taxon>
        <taxon>Myxococcota</taxon>
        <taxon>Myxococcia</taxon>
        <taxon>Myxococcales</taxon>
        <taxon>Cystobacterineae</taxon>
        <taxon>Myxococcaceae</taxon>
        <taxon>Myxococcus</taxon>
    </lineage>
</organism>
<accession>A0A511SUI3</accession>
<name>A0A511SUI3_MYXFU</name>
<dbReference type="RefSeq" id="WP_074949219.1">
    <property type="nucleotide sequence ID" value="NZ_BJXR01000010.1"/>
</dbReference>
<evidence type="ECO:0000313" key="1">
    <source>
        <dbReference type="EMBL" id="GEN05569.1"/>
    </source>
</evidence>
<reference evidence="2 3" key="1">
    <citation type="submission" date="2016-10" db="EMBL/GenBank/DDBJ databases">
        <authorList>
            <person name="Varghese N."/>
            <person name="Submissions S."/>
        </authorList>
    </citation>
    <scope>NUCLEOTIDE SEQUENCE [LARGE SCALE GENOMIC DNA]</scope>
    <source>
        <strain evidence="2 3">DSM 16525</strain>
    </source>
</reference>
<proteinExistence type="predicted"/>
<dbReference type="STRING" id="1334629.MFUL124B02_05395"/>
<dbReference type="AlphaFoldDB" id="A0A511SUI3"/>
<sequence length="301" mass="33215">MPLGYAFRKVRGPSIEDCHFLADRWDGKGWVEDEAESWVVQVSAGRMYALKSQVGWLTGLWCSPSGGVYVSQGGGARGGVHVSLGKDPTVPQWEFHPLPLLAMGVWGVDDHFVLTWGPRVDKREDGMFRWDGTAWHPIPCPGEVICVHGLSSTLVYAVGRKGLIARWDGSQWHTVPSYTRAPLTGIHVASQDEMYVCGGNGVMEGSIYGWSEVVESPGMVVDVTKYHDDILVAGEGSGLLRLKGNRLEHLEPSLPVTSMDSRERLVVATPEELADSLDGKVFRRKPLSEFVDLTRDIPTMW</sequence>
<gene>
    <name evidence="1" type="ORF">MFU01_06060</name>
    <name evidence="2" type="ORF">SAMN05443572_101886</name>
</gene>
<dbReference type="Proteomes" id="UP000321514">
    <property type="component" value="Unassembled WGS sequence"/>
</dbReference>
<comment type="caution">
    <text evidence="1">The sequence shown here is derived from an EMBL/GenBank/DDBJ whole genome shotgun (WGS) entry which is preliminary data.</text>
</comment>
<keyword evidence="3" id="KW-1185">Reference proteome</keyword>
<dbReference type="Proteomes" id="UP000183760">
    <property type="component" value="Unassembled WGS sequence"/>
</dbReference>
<dbReference type="EMBL" id="FOIB01000001">
    <property type="protein sequence ID" value="SET03015.1"/>
    <property type="molecule type" value="Genomic_DNA"/>
</dbReference>